<dbReference type="Proteomes" id="UP000660270">
    <property type="component" value="Unassembled WGS sequence"/>
</dbReference>
<feature type="domain" description="PIN" evidence="1">
    <location>
        <begin position="3"/>
        <end position="99"/>
    </location>
</feature>
<dbReference type="InterPro" id="IPR052919">
    <property type="entry name" value="TA_system_RNase"/>
</dbReference>
<reference evidence="2 3" key="1">
    <citation type="journal article" date="2020" name="ISME J.">
        <title>Comparative genomics reveals insights into cyanobacterial evolution and habitat adaptation.</title>
        <authorList>
            <person name="Chen M.Y."/>
            <person name="Teng W.K."/>
            <person name="Zhao L."/>
            <person name="Hu C.X."/>
            <person name="Zhou Y.K."/>
            <person name="Han B.P."/>
            <person name="Song L.R."/>
            <person name="Shu W.S."/>
        </authorList>
    </citation>
    <scope>NUCLEOTIDE SEQUENCE [LARGE SCALE GENOMIC DNA]</scope>
    <source>
        <strain evidence="2 3">FACHB-1249</strain>
    </source>
</reference>
<dbReference type="InterPro" id="IPR029060">
    <property type="entry name" value="PIN-like_dom_sf"/>
</dbReference>
<evidence type="ECO:0000313" key="2">
    <source>
        <dbReference type="EMBL" id="MBD2683979.1"/>
    </source>
</evidence>
<protein>
    <submittedName>
        <fullName evidence="2">Type II toxin-antitoxin system VapC family toxin</fullName>
    </submittedName>
</protein>
<sequence length="107" mass="12166">MEAWIEESQSQGIGVSIVSCWEVAKLVEKNRLNFSCRINEWLELALAYPGVQLLDLNLPIIVDSTRLNGFHSDPFDQMIVATSRYYNCNLLTADAKILNYSQVQTLK</sequence>
<evidence type="ECO:0000313" key="3">
    <source>
        <dbReference type="Proteomes" id="UP000660270"/>
    </source>
</evidence>
<accession>A0ABR8IKW5</accession>
<gene>
    <name evidence="2" type="ORF">H6G43_01715</name>
</gene>
<name>A0ABR8IKW5_APHFL</name>
<dbReference type="CDD" id="cd09872">
    <property type="entry name" value="PIN_Sll0205-like"/>
    <property type="match status" value="1"/>
</dbReference>
<dbReference type="InterPro" id="IPR041705">
    <property type="entry name" value="PIN_Sll0205"/>
</dbReference>
<comment type="caution">
    <text evidence="2">The sequence shown here is derived from an EMBL/GenBank/DDBJ whole genome shotgun (WGS) entry which is preliminary data.</text>
</comment>
<dbReference type="Pfam" id="PF01850">
    <property type="entry name" value="PIN"/>
    <property type="match status" value="1"/>
</dbReference>
<dbReference type="PANTHER" id="PTHR36173:SF1">
    <property type="entry name" value="RIBONUCLEASE VAPC22"/>
    <property type="match status" value="1"/>
</dbReference>
<organism evidence="2 3">
    <name type="scientific">Aphanizomenon flos-aquae FACHB-1249</name>
    <dbReference type="NCBI Taxonomy" id="2692889"/>
    <lineage>
        <taxon>Bacteria</taxon>
        <taxon>Bacillati</taxon>
        <taxon>Cyanobacteriota</taxon>
        <taxon>Cyanophyceae</taxon>
        <taxon>Nostocales</taxon>
        <taxon>Aphanizomenonaceae</taxon>
        <taxon>Aphanizomenon</taxon>
    </lineage>
</organism>
<dbReference type="PANTHER" id="PTHR36173">
    <property type="entry name" value="RIBONUCLEASE VAPC16-RELATED"/>
    <property type="match status" value="1"/>
</dbReference>
<dbReference type="SUPFAM" id="SSF88723">
    <property type="entry name" value="PIN domain-like"/>
    <property type="match status" value="1"/>
</dbReference>
<evidence type="ECO:0000259" key="1">
    <source>
        <dbReference type="Pfam" id="PF01850"/>
    </source>
</evidence>
<dbReference type="EMBL" id="JACJTM010000002">
    <property type="protein sequence ID" value="MBD2683979.1"/>
    <property type="molecule type" value="Genomic_DNA"/>
</dbReference>
<keyword evidence="3" id="KW-1185">Reference proteome</keyword>
<dbReference type="InterPro" id="IPR002716">
    <property type="entry name" value="PIN_dom"/>
</dbReference>
<dbReference type="Gene3D" id="3.40.50.1010">
    <property type="entry name" value="5'-nuclease"/>
    <property type="match status" value="1"/>
</dbReference>
<proteinExistence type="predicted"/>